<protein>
    <submittedName>
        <fullName evidence="5">Ankyrin repeat domain-containing protein</fullName>
    </submittedName>
</protein>
<dbReference type="EMBL" id="BAAAYX010000004">
    <property type="protein sequence ID" value="GAA3703181.1"/>
    <property type="molecule type" value="Genomic_DNA"/>
</dbReference>
<keyword evidence="1" id="KW-0677">Repeat</keyword>
<sequence>MPTASPPDPVPSGAVPRACWRLPDRPHLNHLRRQAKQLRRRALTADAEAVELVERYDAGGGPITLARAQRVLARAYGFAGWSKLREHLDVLEVWGRDMDATGPADGPVDAFLRVACLSYTEPSRAGEALALLRADATLSTATAATMAACGEAAALRTLLERHPAAVTTTSGPHAWPPLLYLCYARIGVGDPVATLRVLLEAGADPDAGFLWQRLSSAFTAVTGVLGGGERGEPAHPQAVELVTRLLDAGADPNDNQAFYNRQFRSDDSHLPPLLDHGAGRAHPSPWRRRLGSTYPSPEEMVGEHLRTAGAQGFTGRVELLLAHGVDPNTRGYHPVLGDQTAYELAIRNGHRDAAELLAAAGGRSDRLDGPDLLLSAVLAADGEGIARWRDHADTLRTRRPDALRLAGELHGAESIAGLLDLGYGVDVAGPDGRTALHEAALRGAAGLVEWLLDHGADPGVRDRDFAGTPADWAEHSGHHALAERLRTARTT</sequence>
<accession>A0ABP7DH14</accession>
<name>A0ABP7DH14_9ACTN</name>
<proteinExistence type="predicted"/>
<dbReference type="SUPFAM" id="SSF48403">
    <property type="entry name" value="Ankyrin repeat"/>
    <property type="match status" value="1"/>
</dbReference>
<dbReference type="InterPro" id="IPR036770">
    <property type="entry name" value="Ankyrin_rpt-contain_sf"/>
</dbReference>
<dbReference type="PANTHER" id="PTHR24171">
    <property type="entry name" value="ANKYRIN REPEAT DOMAIN-CONTAINING PROTEIN 39-RELATED"/>
    <property type="match status" value="1"/>
</dbReference>
<dbReference type="Proteomes" id="UP001500051">
    <property type="component" value="Unassembled WGS sequence"/>
</dbReference>
<dbReference type="SMART" id="SM00248">
    <property type="entry name" value="ANK"/>
    <property type="match status" value="4"/>
</dbReference>
<dbReference type="Gene3D" id="1.25.40.20">
    <property type="entry name" value="Ankyrin repeat-containing domain"/>
    <property type="match status" value="3"/>
</dbReference>
<reference evidence="6" key="1">
    <citation type="journal article" date="2019" name="Int. J. Syst. Evol. Microbiol.">
        <title>The Global Catalogue of Microorganisms (GCM) 10K type strain sequencing project: providing services to taxonomists for standard genome sequencing and annotation.</title>
        <authorList>
            <consortium name="The Broad Institute Genomics Platform"/>
            <consortium name="The Broad Institute Genome Sequencing Center for Infectious Disease"/>
            <person name="Wu L."/>
            <person name="Ma J."/>
        </authorList>
    </citation>
    <scope>NUCLEOTIDE SEQUENCE [LARGE SCALE GENOMIC DNA]</scope>
    <source>
        <strain evidence="6">JCM 16548</strain>
    </source>
</reference>
<evidence type="ECO:0000313" key="6">
    <source>
        <dbReference type="Proteomes" id="UP001500051"/>
    </source>
</evidence>
<gene>
    <name evidence="5" type="ORF">GCM10022204_20500</name>
</gene>
<feature type="repeat" description="ANK" evidence="3">
    <location>
        <begin position="431"/>
        <end position="463"/>
    </location>
</feature>
<evidence type="ECO:0000256" key="3">
    <source>
        <dbReference type="PROSITE-ProRule" id="PRU00023"/>
    </source>
</evidence>
<keyword evidence="6" id="KW-1185">Reference proteome</keyword>
<dbReference type="PROSITE" id="PS50297">
    <property type="entry name" value="ANK_REP_REGION"/>
    <property type="match status" value="1"/>
</dbReference>
<dbReference type="PANTHER" id="PTHR24171:SF9">
    <property type="entry name" value="ANKYRIN REPEAT DOMAIN-CONTAINING PROTEIN 39"/>
    <property type="match status" value="1"/>
</dbReference>
<dbReference type="RefSeq" id="WP_344812228.1">
    <property type="nucleotide sequence ID" value="NZ_BAAAYX010000004.1"/>
</dbReference>
<dbReference type="InterPro" id="IPR002110">
    <property type="entry name" value="Ankyrin_rpt"/>
</dbReference>
<feature type="region of interest" description="Disordered" evidence="4">
    <location>
        <begin position="276"/>
        <end position="298"/>
    </location>
</feature>
<comment type="caution">
    <text evidence="5">The sequence shown here is derived from an EMBL/GenBank/DDBJ whole genome shotgun (WGS) entry which is preliminary data.</text>
</comment>
<keyword evidence="2 3" id="KW-0040">ANK repeat</keyword>
<evidence type="ECO:0000256" key="2">
    <source>
        <dbReference type="ARBA" id="ARBA00023043"/>
    </source>
</evidence>
<evidence type="ECO:0000256" key="1">
    <source>
        <dbReference type="ARBA" id="ARBA00022737"/>
    </source>
</evidence>
<dbReference type="Pfam" id="PF13857">
    <property type="entry name" value="Ank_5"/>
    <property type="match status" value="1"/>
</dbReference>
<dbReference type="PROSITE" id="PS50088">
    <property type="entry name" value="ANK_REPEAT"/>
    <property type="match status" value="1"/>
</dbReference>
<organism evidence="5 6">
    <name type="scientific">Microlunatus aurantiacus</name>
    <dbReference type="NCBI Taxonomy" id="446786"/>
    <lineage>
        <taxon>Bacteria</taxon>
        <taxon>Bacillati</taxon>
        <taxon>Actinomycetota</taxon>
        <taxon>Actinomycetes</taxon>
        <taxon>Propionibacteriales</taxon>
        <taxon>Propionibacteriaceae</taxon>
        <taxon>Microlunatus</taxon>
    </lineage>
</organism>
<evidence type="ECO:0000256" key="4">
    <source>
        <dbReference type="SAM" id="MobiDB-lite"/>
    </source>
</evidence>
<evidence type="ECO:0000313" key="5">
    <source>
        <dbReference type="EMBL" id="GAA3703181.1"/>
    </source>
</evidence>